<protein>
    <submittedName>
        <fullName evidence="1">Uncharacterized protein</fullName>
    </submittedName>
</protein>
<keyword evidence="2" id="KW-1185">Reference proteome</keyword>
<accession>A0A1S5R186</accession>
<proteinExistence type="predicted"/>
<evidence type="ECO:0000313" key="2">
    <source>
        <dbReference type="Proteomes" id="UP000223738"/>
    </source>
</evidence>
<organism evidence="1 2">
    <name type="scientific">Pseudomonas phage phiPMW</name>
    <dbReference type="NCBI Taxonomy" id="1815582"/>
    <lineage>
        <taxon>Viruses</taxon>
        <taxon>Duplodnaviria</taxon>
        <taxon>Heunggongvirae</taxon>
        <taxon>Uroviricota</taxon>
        <taxon>Caudoviricetes</taxon>
        <taxon>Plaisancevirus</taxon>
        <taxon>Plaisancevirus PMW</taxon>
    </lineage>
</organism>
<sequence>MSFPSGYNKFISYSKMIVYNVFSWRIMTTSRQDTQSSQNKERHHASNQRHPHFPRLLWHCHPWYLRSFPHC</sequence>
<dbReference type="Proteomes" id="UP000223738">
    <property type="component" value="Segment"/>
</dbReference>
<evidence type="ECO:0000313" key="1">
    <source>
        <dbReference type="EMBL" id="ANA49175.1"/>
    </source>
</evidence>
<reference evidence="1 2" key="1">
    <citation type="submission" date="2016-03" db="EMBL/GenBank/DDBJ databases">
        <title>Characterization of pf16 and phiPMW: Two novel phages infecting Pseudomonas putida PpG1.</title>
        <authorList>
            <person name="Magill D.J."/>
            <person name="Krylov V.N."/>
            <person name="Allen C.C.R."/>
            <person name="McGrath J.W."/>
            <person name="Quinn J.P."/>
            <person name="Kulakov L.A."/>
        </authorList>
    </citation>
    <scope>NUCLEOTIDE SEQUENCE [LARGE SCALE GENOMIC DNA]</scope>
</reference>
<dbReference type="EMBL" id="KU862660">
    <property type="protein sequence ID" value="ANA49175.1"/>
    <property type="molecule type" value="Genomic_DNA"/>
</dbReference>
<name>A0A1S5R186_9CAUD</name>
<gene>
    <name evidence="1" type="ORF">PMW_50</name>
</gene>